<dbReference type="RefSeq" id="WP_259428319.1">
    <property type="nucleotide sequence ID" value="NZ_JANWTC010000009.1"/>
</dbReference>
<proteinExistence type="predicted"/>
<protein>
    <recommendedName>
        <fullName evidence="3">GP-PDE domain-containing protein</fullName>
    </recommendedName>
</protein>
<sequence length="140" mass="15208">MQVEVKSAGAVVALQGFFQQHPEVLERVLLICFHDLVLVELAARIPGCRLGVLRGKENPTDLQVLDRIPSANLAAFLPEVTALDPDVISRARGRGAQIGCWTVRDSTDLGRAVAAGVNFITVGDQGIVDKRLRSAEPLRW</sequence>
<name>A0ABT2FYD9_9CORY</name>
<organism evidence="1 2">
    <name type="scientific">Corynebacterium lemuris</name>
    <dbReference type="NCBI Taxonomy" id="1859292"/>
    <lineage>
        <taxon>Bacteria</taxon>
        <taxon>Bacillati</taxon>
        <taxon>Actinomycetota</taxon>
        <taxon>Actinomycetes</taxon>
        <taxon>Mycobacteriales</taxon>
        <taxon>Corynebacteriaceae</taxon>
        <taxon>Corynebacterium</taxon>
    </lineage>
</organism>
<evidence type="ECO:0008006" key="3">
    <source>
        <dbReference type="Google" id="ProtNLM"/>
    </source>
</evidence>
<evidence type="ECO:0000313" key="1">
    <source>
        <dbReference type="EMBL" id="MCS5480252.1"/>
    </source>
</evidence>
<dbReference type="Proteomes" id="UP001205965">
    <property type="component" value="Unassembled WGS sequence"/>
</dbReference>
<comment type="caution">
    <text evidence="1">The sequence shown here is derived from an EMBL/GenBank/DDBJ whole genome shotgun (WGS) entry which is preliminary data.</text>
</comment>
<dbReference type="EMBL" id="JANWTC010000009">
    <property type="protein sequence ID" value="MCS5480252.1"/>
    <property type="molecule type" value="Genomic_DNA"/>
</dbReference>
<evidence type="ECO:0000313" key="2">
    <source>
        <dbReference type="Proteomes" id="UP001205965"/>
    </source>
</evidence>
<dbReference type="SUPFAM" id="SSF51695">
    <property type="entry name" value="PLC-like phosphodiesterases"/>
    <property type="match status" value="1"/>
</dbReference>
<keyword evidence="2" id="KW-1185">Reference proteome</keyword>
<reference evidence="1 2" key="1">
    <citation type="submission" date="2022-08" db="EMBL/GenBank/DDBJ databases">
        <title>YIM 101645 draft genome.</title>
        <authorList>
            <person name="Chen X."/>
        </authorList>
    </citation>
    <scope>NUCLEOTIDE SEQUENCE [LARGE SCALE GENOMIC DNA]</scope>
    <source>
        <strain evidence="1 2">YIM 101645</strain>
    </source>
</reference>
<dbReference type="InterPro" id="IPR017946">
    <property type="entry name" value="PLC-like_Pdiesterase_TIM-brl"/>
</dbReference>
<dbReference type="Gene3D" id="3.20.20.190">
    <property type="entry name" value="Phosphatidylinositol (PI) phosphodiesterase"/>
    <property type="match status" value="1"/>
</dbReference>
<accession>A0ABT2FYD9</accession>
<gene>
    <name evidence="1" type="ORF">NYP18_11350</name>
</gene>